<keyword evidence="2" id="KW-1185">Reference proteome</keyword>
<name>A0A3N4J8Z5_9PEZI</name>
<evidence type="ECO:0000313" key="1">
    <source>
        <dbReference type="EMBL" id="RPA94759.1"/>
    </source>
</evidence>
<dbReference type="AlphaFoldDB" id="A0A3N4J8Z5"/>
<protein>
    <submittedName>
        <fullName evidence="1">Uncharacterized protein</fullName>
    </submittedName>
</protein>
<gene>
    <name evidence="1" type="ORF">L873DRAFT_1813783</name>
</gene>
<reference evidence="1 2" key="1">
    <citation type="journal article" date="2018" name="Nat. Ecol. Evol.">
        <title>Pezizomycetes genomes reveal the molecular basis of ectomycorrhizal truffle lifestyle.</title>
        <authorList>
            <person name="Murat C."/>
            <person name="Payen T."/>
            <person name="Noel B."/>
            <person name="Kuo A."/>
            <person name="Morin E."/>
            <person name="Chen J."/>
            <person name="Kohler A."/>
            <person name="Krizsan K."/>
            <person name="Balestrini R."/>
            <person name="Da Silva C."/>
            <person name="Montanini B."/>
            <person name="Hainaut M."/>
            <person name="Levati E."/>
            <person name="Barry K.W."/>
            <person name="Belfiori B."/>
            <person name="Cichocki N."/>
            <person name="Clum A."/>
            <person name="Dockter R.B."/>
            <person name="Fauchery L."/>
            <person name="Guy J."/>
            <person name="Iotti M."/>
            <person name="Le Tacon F."/>
            <person name="Lindquist E.A."/>
            <person name="Lipzen A."/>
            <person name="Malagnac F."/>
            <person name="Mello A."/>
            <person name="Molinier V."/>
            <person name="Miyauchi S."/>
            <person name="Poulain J."/>
            <person name="Riccioni C."/>
            <person name="Rubini A."/>
            <person name="Sitrit Y."/>
            <person name="Splivallo R."/>
            <person name="Traeger S."/>
            <person name="Wang M."/>
            <person name="Zifcakova L."/>
            <person name="Wipf D."/>
            <person name="Zambonelli A."/>
            <person name="Paolocci F."/>
            <person name="Nowrousian M."/>
            <person name="Ottonello S."/>
            <person name="Baldrian P."/>
            <person name="Spatafora J.W."/>
            <person name="Henrissat B."/>
            <person name="Nagy L.G."/>
            <person name="Aury J.M."/>
            <person name="Wincker P."/>
            <person name="Grigoriev I.V."/>
            <person name="Bonfante P."/>
            <person name="Martin F.M."/>
        </authorList>
    </citation>
    <scope>NUCLEOTIDE SEQUENCE [LARGE SCALE GENOMIC DNA]</scope>
    <source>
        <strain evidence="1 2">120613-1</strain>
    </source>
</reference>
<evidence type="ECO:0000313" key="2">
    <source>
        <dbReference type="Proteomes" id="UP000276215"/>
    </source>
</evidence>
<dbReference type="EMBL" id="ML120433">
    <property type="protein sequence ID" value="RPA94759.1"/>
    <property type="molecule type" value="Genomic_DNA"/>
</dbReference>
<sequence>MLEYVSESTAHVVSVILFGDFGNLHYWYFVFSGITSVPDLRHSDSLIFFRAQHGAPSRGK</sequence>
<organism evidence="1 2">
    <name type="scientific">Choiromyces venosus 120613-1</name>
    <dbReference type="NCBI Taxonomy" id="1336337"/>
    <lineage>
        <taxon>Eukaryota</taxon>
        <taxon>Fungi</taxon>
        <taxon>Dikarya</taxon>
        <taxon>Ascomycota</taxon>
        <taxon>Pezizomycotina</taxon>
        <taxon>Pezizomycetes</taxon>
        <taxon>Pezizales</taxon>
        <taxon>Tuberaceae</taxon>
        <taxon>Choiromyces</taxon>
    </lineage>
</organism>
<dbReference type="Proteomes" id="UP000276215">
    <property type="component" value="Unassembled WGS sequence"/>
</dbReference>
<proteinExistence type="predicted"/>
<accession>A0A3N4J8Z5</accession>